<feature type="compositionally biased region" description="Polar residues" evidence="5">
    <location>
        <begin position="28"/>
        <end position="40"/>
    </location>
</feature>
<evidence type="ECO:0000256" key="1">
    <source>
        <dbReference type="ARBA" id="ARBA00007424"/>
    </source>
</evidence>
<evidence type="ECO:0000256" key="3">
    <source>
        <dbReference type="ARBA" id="ARBA00022679"/>
    </source>
</evidence>
<evidence type="ECO:0000256" key="4">
    <source>
        <dbReference type="RuleBase" id="RU003795"/>
    </source>
</evidence>
<feature type="compositionally biased region" description="Basic residues" evidence="5">
    <location>
        <begin position="41"/>
        <end position="50"/>
    </location>
</feature>
<dbReference type="Pfam" id="PF00885">
    <property type="entry name" value="DMRL_synthase"/>
    <property type="match status" value="1"/>
</dbReference>
<name>A0ABN8D8S6_9STRA</name>
<keyword evidence="7" id="KW-1185">Reference proteome</keyword>
<dbReference type="InterPro" id="IPR036467">
    <property type="entry name" value="LS/RS_sf"/>
</dbReference>
<keyword evidence="2 4" id="KW-0686">Riboflavin biosynthesis</keyword>
<evidence type="ECO:0000256" key="5">
    <source>
        <dbReference type="SAM" id="MobiDB-lite"/>
    </source>
</evidence>
<comment type="caution">
    <text evidence="6">The sequence shown here is derived from an EMBL/GenBank/DDBJ whole genome shotgun (WGS) entry which is preliminary data.</text>
</comment>
<dbReference type="InterPro" id="IPR002180">
    <property type="entry name" value="LS/RS"/>
</dbReference>
<dbReference type="Gene3D" id="3.40.50.960">
    <property type="entry name" value="Lumazine/riboflavin synthase"/>
    <property type="match status" value="1"/>
</dbReference>
<proteinExistence type="inferred from homology"/>
<comment type="pathway">
    <text evidence="4">Cofactor biosynthesis; riboflavin biosynthesis; riboflavin from 2-hydroxy-3-oxobutyl phosphate and 5-amino-6-(D-ribitylamino)uracil: step 1/2.</text>
</comment>
<comment type="catalytic activity">
    <reaction evidence="4">
        <text>(2S)-2-hydroxy-3-oxobutyl phosphate + 5-amino-6-(D-ribitylamino)uracil = 6,7-dimethyl-8-(1-D-ribityl)lumazine + phosphate + 2 H2O + H(+)</text>
        <dbReference type="Rhea" id="RHEA:26152"/>
        <dbReference type="ChEBI" id="CHEBI:15377"/>
        <dbReference type="ChEBI" id="CHEBI:15378"/>
        <dbReference type="ChEBI" id="CHEBI:15934"/>
        <dbReference type="ChEBI" id="CHEBI:43474"/>
        <dbReference type="ChEBI" id="CHEBI:58201"/>
        <dbReference type="ChEBI" id="CHEBI:58830"/>
        <dbReference type="EC" id="2.5.1.78"/>
    </reaction>
</comment>
<dbReference type="SUPFAM" id="SSF52121">
    <property type="entry name" value="Lumazine synthase"/>
    <property type="match status" value="1"/>
</dbReference>
<sequence length="220" mass="23761">MSTLTSTDMGELKRPTTRVHAPPGGGSTWSFDNDPLSATTGRKRFNHTQVHHTQQDTKMESPRVAPAPTPMIAQEMAANAIEGTIRIAILKTSSDAELVNHMVQNCIEKLDRQAVSSETFTVASLEQLPYGANKLTVSGGFDGVICFGFLNTQDLQYVALSTAITQSLIDISVQNVRPVLRAVFVGEPRVAGVKVKGGWGAEFANDVMSLVELGKVKEFT</sequence>
<reference evidence="6 7" key="1">
    <citation type="submission" date="2021-11" db="EMBL/GenBank/DDBJ databases">
        <authorList>
            <person name="Islam A."/>
            <person name="Islam S."/>
            <person name="Flora M.S."/>
            <person name="Rahman M."/>
            <person name="Ziaur R.M."/>
            <person name="Epstein J.H."/>
            <person name="Hassan M."/>
            <person name="Klassen M."/>
            <person name="Woodard K."/>
            <person name="Webb A."/>
            <person name="Webby R.J."/>
            <person name="El Zowalaty M.E."/>
        </authorList>
    </citation>
    <scope>NUCLEOTIDE SEQUENCE [LARGE SCALE GENOMIC DNA]</scope>
    <source>
        <strain evidence="6">Pbs1</strain>
    </source>
</reference>
<evidence type="ECO:0000313" key="7">
    <source>
        <dbReference type="Proteomes" id="UP001158986"/>
    </source>
</evidence>
<dbReference type="EC" id="2.5.1.78" evidence="4"/>
<comment type="similarity">
    <text evidence="1 4">Belongs to the DMRL synthase family.</text>
</comment>
<keyword evidence="3 4" id="KW-0808">Transferase</keyword>
<dbReference type="Proteomes" id="UP001158986">
    <property type="component" value="Unassembled WGS sequence"/>
</dbReference>
<comment type="function">
    <text evidence="4">Catalyzes the formation of 6,7-dimethyl-8-ribityllumazine by condensation of 5-amino-6-(D-ribitylamino)uracil with 3,4-dihydroxy-2-butanone 4-phosphate. This is the penultimate step in the biosynthesis of riboflavin.</text>
</comment>
<gene>
    <name evidence="6" type="ORF">PBS001_LOCUS8244</name>
</gene>
<protein>
    <recommendedName>
        <fullName evidence="4">6,7-dimethyl-8-ribityllumazine synthase</fullName>
        <shortName evidence="4">DMRL synthase</shortName>
        <ecNumber evidence="4">2.5.1.78</ecNumber>
    </recommendedName>
</protein>
<dbReference type="EMBL" id="CAKLCB010000384">
    <property type="protein sequence ID" value="CAH0521803.1"/>
    <property type="molecule type" value="Genomic_DNA"/>
</dbReference>
<organism evidence="6 7">
    <name type="scientific">Peronospora belbahrii</name>
    <dbReference type="NCBI Taxonomy" id="622444"/>
    <lineage>
        <taxon>Eukaryota</taxon>
        <taxon>Sar</taxon>
        <taxon>Stramenopiles</taxon>
        <taxon>Oomycota</taxon>
        <taxon>Peronosporomycetes</taxon>
        <taxon>Peronosporales</taxon>
        <taxon>Peronosporaceae</taxon>
        <taxon>Peronospora</taxon>
    </lineage>
</organism>
<evidence type="ECO:0000313" key="6">
    <source>
        <dbReference type="EMBL" id="CAH0521803.1"/>
    </source>
</evidence>
<evidence type="ECO:0000256" key="2">
    <source>
        <dbReference type="ARBA" id="ARBA00022619"/>
    </source>
</evidence>
<accession>A0ABN8D8S6</accession>
<feature type="region of interest" description="Disordered" evidence="5">
    <location>
        <begin position="1"/>
        <end position="65"/>
    </location>
</feature>